<dbReference type="SUPFAM" id="SSF68923">
    <property type="entry name" value="PEP carboxykinase N-terminal domain"/>
    <property type="match status" value="1"/>
</dbReference>
<keyword evidence="9 11" id="KW-0464">Manganese</keyword>
<dbReference type="GO" id="GO:0005525">
    <property type="term" value="F:GTP binding"/>
    <property type="evidence" value="ECO:0007669"/>
    <property type="project" value="UniProtKB-UniRule"/>
</dbReference>
<feature type="active site" evidence="11">
    <location>
        <position position="271"/>
    </location>
</feature>
<comment type="function">
    <text evidence="11">Catalyzes the conversion of oxaloacetate (OAA) to phosphoenolpyruvate (PEP), the rate-limiting step in the metabolic pathway that produces glucose from lactate and other precursors derived from the citric acid cycle.</text>
</comment>
<evidence type="ECO:0000313" key="15">
    <source>
        <dbReference type="Proteomes" id="UP000248863"/>
    </source>
</evidence>
<evidence type="ECO:0000256" key="5">
    <source>
        <dbReference type="ARBA" id="ARBA00022723"/>
    </source>
</evidence>
<evidence type="ECO:0000256" key="10">
    <source>
        <dbReference type="ARBA" id="ARBA00023239"/>
    </source>
</evidence>
<feature type="binding site" evidence="11">
    <location>
        <position position="227"/>
    </location>
    <ligand>
        <name>Mn(2+)</name>
        <dbReference type="ChEBI" id="CHEBI:29035"/>
    </ligand>
</feature>
<evidence type="ECO:0000259" key="12">
    <source>
        <dbReference type="Pfam" id="PF00821"/>
    </source>
</evidence>
<keyword evidence="11" id="KW-0963">Cytoplasm</keyword>
<sequence>MDAVVTGSTVNAKLRTWVDEMAALCKPDQVVWVDGSQEEYDRLCDMMVAAGTFIRLDPAKRPNSFLARSHPSDVGRVEDRTFICSINRDDAGPTNNWKPPAEMRATLRGLFDGCMAGRTMYVIPFSMGPIGSPIAKIGVQITDSPYVVVNMRIMTRMGTAVLDALGPDGSFIPCMHSVGAPLSPGQQDVPWPCDGDINRKYIVHFPETYEIWSYGSGYGGNALLGKKCLALRIASVMARDEGWLAEHMLIMGIQAPSGEKTYLGAAFPSACGKTNLAMLVPPAAFDGWKVLTVGDDIAWIKKGPDGTLRAINPESGFFGVAPGTNTKSNPNAMKTIEKNTIFTNCALTDDGDVWWEGMTDQPPAHLIDWKGEDWTPGCGRPAAHPNARFTAPAGQCPSIDPAWEDPAGVPISGFVFGGRMSKEMPLVFQAFNWSHGVYLAATMGSEGTAAAIGQAAMRRDPMAMLPFCGYNMADYFGHWLNVGRKVPNPPRIFRVNWFRKDENGKFLWPGFGENMRVLKWIVDRLHGRGYAVESPIGWMPRHEDLEWTGLDYPADTFYALMAVGREEGAKEAHAHEEQFDKFFDRLPKEFIFERELLRSRLWRSPDRWELAHEDVVRPAV</sequence>
<dbReference type="PANTHER" id="PTHR11561:SF0">
    <property type="entry name" value="PHOSPHOENOLPYRUVATE CARBOXYKINASE [GTP]-RELATED"/>
    <property type="match status" value="1"/>
</dbReference>
<dbReference type="EC" id="4.1.1.32" evidence="11"/>
<dbReference type="Pfam" id="PF00821">
    <property type="entry name" value="PEPCK_GTP"/>
    <property type="match status" value="1"/>
</dbReference>
<evidence type="ECO:0000256" key="1">
    <source>
        <dbReference type="ARBA" id="ARBA00004742"/>
    </source>
</evidence>
<dbReference type="InterPro" id="IPR035078">
    <property type="entry name" value="PEP_carboxykinase_GTP_N"/>
</dbReference>
<evidence type="ECO:0000256" key="7">
    <source>
        <dbReference type="ARBA" id="ARBA00022793"/>
    </source>
</evidence>
<organism evidence="14 15">
    <name type="scientific">Rhodoplanes elegans</name>
    <dbReference type="NCBI Taxonomy" id="29408"/>
    <lineage>
        <taxon>Bacteria</taxon>
        <taxon>Pseudomonadati</taxon>
        <taxon>Pseudomonadota</taxon>
        <taxon>Alphaproteobacteria</taxon>
        <taxon>Hyphomicrobiales</taxon>
        <taxon>Nitrobacteraceae</taxon>
        <taxon>Rhodoplanes</taxon>
    </lineage>
</organism>
<keyword evidence="14" id="KW-0808">Transferase</keyword>
<comment type="subunit">
    <text evidence="3 11">Monomer.</text>
</comment>
<keyword evidence="6 11" id="KW-0547">Nucleotide-binding</keyword>
<comment type="catalytic activity">
    <reaction evidence="11">
        <text>oxaloacetate + GTP = phosphoenolpyruvate + GDP + CO2</text>
        <dbReference type="Rhea" id="RHEA:10388"/>
        <dbReference type="ChEBI" id="CHEBI:16452"/>
        <dbReference type="ChEBI" id="CHEBI:16526"/>
        <dbReference type="ChEBI" id="CHEBI:37565"/>
        <dbReference type="ChEBI" id="CHEBI:58189"/>
        <dbReference type="ChEBI" id="CHEBI:58702"/>
        <dbReference type="EC" id="4.1.1.32"/>
    </reaction>
</comment>
<dbReference type="GO" id="GO:0005829">
    <property type="term" value="C:cytosol"/>
    <property type="evidence" value="ECO:0007669"/>
    <property type="project" value="TreeGrafter"/>
</dbReference>
<feature type="binding site" evidence="11">
    <location>
        <begin position="218"/>
        <end position="220"/>
    </location>
    <ligand>
        <name>substrate</name>
    </ligand>
</feature>
<dbReference type="Gene3D" id="3.90.228.20">
    <property type="match status" value="1"/>
</dbReference>
<dbReference type="Gene3D" id="2.170.8.10">
    <property type="entry name" value="Phosphoenolpyruvate Carboxykinase, domain 2"/>
    <property type="match status" value="1"/>
</dbReference>
<feature type="binding site" evidence="11">
    <location>
        <begin position="511"/>
        <end position="514"/>
    </location>
    <ligand>
        <name>GTP</name>
        <dbReference type="ChEBI" id="CHEBI:37565"/>
    </ligand>
</feature>
<dbReference type="GO" id="GO:0046327">
    <property type="term" value="P:glycerol biosynthetic process from pyruvate"/>
    <property type="evidence" value="ECO:0007669"/>
    <property type="project" value="TreeGrafter"/>
</dbReference>
<dbReference type="InterPro" id="IPR008209">
    <property type="entry name" value="PEP_carboxykinase_GTP"/>
</dbReference>
<dbReference type="GO" id="GO:0019543">
    <property type="term" value="P:propionate catabolic process"/>
    <property type="evidence" value="ECO:0007669"/>
    <property type="project" value="TreeGrafter"/>
</dbReference>
<evidence type="ECO:0000256" key="6">
    <source>
        <dbReference type="ARBA" id="ARBA00022741"/>
    </source>
</evidence>
<feature type="domain" description="Phosphoenolpyruvate carboxykinase C-terminal P-loop" evidence="12">
    <location>
        <begin position="243"/>
        <end position="599"/>
    </location>
</feature>
<dbReference type="OrthoDB" id="9758871at2"/>
<dbReference type="PANTHER" id="PTHR11561">
    <property type="entry name" value="PHOSPHOENOLPYRUVATE CARBOXYKINASE"/>
    <property type="match status" value="1"/>
</dbReference>
<dbReference type="GO" id="GO:0016301">
    <property type="term" value="F:kinase activity"/>
    <property type="evidence" value="ECO:0007669"/>
    <property type="project" value="UniProtKB-KW"/>
</dbReference>
<evidence type="ECO:0000256" key="9">
    <source>
        <dbReference type="ARBA" id="ARBA00023211"/>
    </source>
</evidence>
<evidence type="ECO:0000259" key="13">
    <source>
        <dbReference type="Pfam" id="PF17297"/>
    </source>
</evidence>
<dbReference type="GO" id="GO:0006094">
    <property type="term" value="P:gluconeogenesis"/>
    <property type="evidence" value="ECO:0007669"/>
    <property type="project" value="UniProtKB-UniRule"/>
</dbReference>
<dbReference type="UniPathway" id="UPA00138"/>
<feature type="binding site" evidence="11">
    <location>
        <position position="269"/>
    </location>
    <ligand>
        <name>substrate</name>
    </ligand>
</feature>
<feature type="domain" description="Phosphoenolpyruvate carboxykinase GTP-utilising N-terminal" evidence="13">
    <location>
        <begin position="17"/>
        <end position="239"/>
    </location>
</feature>
<dbReference type="FunFam" id="3.40.449.10:FF:000005">
    <property type="entry name" value="Phosphoenolpyruvate carboxykinase [GTP]"/>
    <property type="match status" value="1"/>
</dbReference>
<gene>
    <name evidence="11" type="primary">pckG</name>
    <name evidence="14" type="ORF">CH338_10095</name>
</gene>
<keyword evidence="15" id="KW-1185">Reference proteome</keyword>
<keyword evidence="14" id="KW-0418">Kinase</keyword>
<name>A0A327KKF8_9BRAD</name>
<dbReference type="SUPFAM" id="SSF53795">
    <property type="entry name" value="PEP carboxykinase-like"/>
    <property type="match status" value="1"/>
</dbReference>
<comment type="similarity">
    <text evidence="2 11">Belongs to the phosphoenolpyruvate carboxykinase [GTP] family.</text>
</comment>
<dbReference type="AlphaFoldDB" id="A0A327KKF8"/>
<dbReference type="Pfam" id="PF17297">
    <property type="entry name" value="PEPCK_N"/>
    <property type="match status" value="1"/>
</dbReference>
<evidence type="ECO:0000256" key="4">
    <source>
        <dbReference type="ARBA" id="ARBA00022432"/>
    </source>
</evidence>
<dbReference type="GO" id="GO:0071333">
    <property type="term" value="P:cellular response to glucose stimulus"/>
    <property type="evidence" value="ECO:0007669"/>
    <property type="project" value="TreeGrafter"/>
</dbReference>
<reference evidence="14 15" key="1">
    <citation type="submission" date="2017-07" db="EMBL/GenBank/DDBJ databases">
        <title>Draft Genome Sequences of Select Purple Nonsulfur Bacteria.</title>
        <authorList>
            <person name="Lasarre B."/>
            <person name="Mckinlay J.B."/>
        </authorList>
    </citation>
    <scope>NUCLEOTIDE SEQUENCE [LARGE SCALE GENOMIC DNA]</scope>
    <source>
        <strain evidence="14 15">DSM 11907</strain>
    </source>
</reference>
<feature type="binding site" evidence="11">
    <location>
        <position position="296"/>
    </location>
    <ligand>
        <name>Mn(2+)</name>
        <dbReference type="ChEBI" id="CHEBI:29035"/>
    </ligand>
</feature>
<keyword evidence="5 11" id="KW-0479">Metal-binding</keyword>
<evidence type="ECO:0000256" key="2">
    <source>
        <dbReference type="ARBA" id="ARBA00005796"/>
    </source>
</evidence>
<dbReference type="CDD" id="cd00819">
    <property type="entry name" value="PEPCK_GTP"/>
    <property type="match status" value="1"/>
</dbReference>
<dbReference type="PIRSF" id="PIRSF001348">
    <property type="entry name" value="PEP_carboxykinase_GTP"/>
    <property type="match status" value="1"/>
</dbReference>
<dbReference type="GO" id="GO:0042594">
    <property type="term" value="P:response to starvation"/>
    <property type="evidence" value="ECO:0007669"/>
    <property type="project" value="TreeGrafter"/>
</dbReference>
<comment type="pathway">
    <text evidence="1 11">Carbohydrate biosynthesis; gluconeogenesis.</text>
</comment>
<dbReference type="GO" id="GO:0004613">
    <property type="term" value="F:phosphoenolpyruvate carboxykinase (GTP) activity"/>
    <property type="evidence" value="ECO:0007669"/>
    <property type="project" value="UniProtKB-UniRule"/>
</dbReference>
<evidence type="ECO:0000256" key="11">
    <source>
        <dbReference type="HAMAP-Rule" id="MF_00452"/>
    </source>
</evidence>
<dbReference type="PROSITE" id="PS00505">
    <property type="entry name" value="PEPCK_GTP"/>
    <property type="match status" value="1"/>
</dbReference>
<dbReference type="InterPro" id="IPR013035">
    <property type="entry name" value="PEP_carboxykinase_C"/>
</dbReference>
<dbReference type="GO" id="GO:0030145">
    <property type="term" value="F:manganese ion binding"/>
    <property type="evidence" value="ECO:0007669"/>
    <property type="project" value="UniProtKB-UniRule"/>
</dbReference>
<feature type="binding site" evidence="11">
    <location>
        <begin position="386"/>
        <end position="388"/>
    </location>
    <ligand>
        <name>substrate</name>
    </ligand>
</feature>
<evidence type="ECO:0000256" key="3">
    <source>
        <dbReference type="ARBA" id="ARBA00011245"/>
    </source>
</evidence>
<comment type="cofactor">
    <cofactor evidence="11">
        <name>Mn(2+)</name>
        <dbReference type="ChEBI" id="CHEBI:29035"/>
    </cofactor>
    <text evidence="11">Binds 1 Mn(2+) ion per subunit.</text>
</comment>
<dbReference type="InterPro" id="IPR035077">
    <property type="entry name" value="PEP_carboxykinase_GTP_C"/>
</dbReference>
<dbReference type="RefSeq" id="WP_111356974.1">
    <property type="nucleotide sequence ID" value="NZ_NHSK01000119.1"/>
</dbReference>
<feature type="binding site" evidence="11">
    <location>
        <position position="247"/>
    </location>
    <ligand>
        <name>Mn(2+)</name>
        <dbReference type="ChEBI" id="CHEBI:29035"/>
    </ligand>
</feature>
<comment type="subcellular location">
    <subcellularLocation>
        <location evidence="11">Cytoplasm</location>
    </subcellularLocation>
</comment>
<keyword evidence="8 11" id="KW-0342">GTP-binding</keyword>
<dbReference type="EMBL" id="NPEU01000085">
    <property type="protein sequence ID" value="RAI39219.1"/>
    <property type="molecule type" value="Genomic_DNA"/>
</dbReference>
<dbReference type="InterPro" id="IPR018091">
    <property type="entry name" value="PEP_carboxykin_GTP_CS"/>
</dbReference>
<keyword evidence="10 11" id="KW-0456">Lyase</keyword>
<evidence type="ECO:0000313" key="14">
    <source>
        <dbReference type="EMBL" id="RAI39219.1"/>
    </source>
</evidence>
<evidence type="ECO:0000256" key="8">
    <source>
        <dbReference type="ARBA" id="ARBA00023134"/>
    </source>
</evidence>
<dbReference type="Proteomes" id="UP000248863">
    <property type="component" value="Unassembled WGS sequence"/>
</dbReference>
<keyword evidence="14" id="KW-0670">Pyruvate</keyword>
<comment type="caution">
    <text evidence="14">The sequence shown here is derived from an EMBL/GenBank/DDBJ whole genome shotgun (WGS) entry which is preliminary data.</text>
</comment>
<dbReference type="GO" id="GO:0006107">
    <property type="term" value="P:oxaloacetate metabolic process"/>
    <property type="evidence" value="ECO:0007669"/>
    <property type="project" value="TreeGrafter"/>
</dbReference>
<feature type="binding site" evidence="11">
    <location>
        <position position="76"/>
    </location>
    <ligand>
        <name>substrate</name>
    </ligand>
</feature>
<dbReference type="GO" id="GO:0033993">
    <property type="term" value="P:response to lipid"/>
    <property type="evidence" value="ECO:0007669"/>
    <property type="project" value="TreeGrafter"/>
</dbReference>
<dbReference type="NCBIfam" id="NF003253">
    <property type="entry name" value="PRK04210.1"/>
    <property type="match status" value="1"/>
</dbReference>
<accession>A0A327KKF8</accession>
<dbReference type="HAMAP" id="MF_00452">
    <property type="entry name" value="PEPCK_GTP"/>
    <property type="match status" value="1"/>
</dbReference>
<feature type="binding site" evidence="11">
    <location>
        <position position="419"/>
    </location>
    <ligand>
        <name>GTP</name>
        <dbReference type="ChEBI" id="CHEBI:37565"/>
    </ligand>
</feature>
<feature type="binding site" evidence="11">
    <location>
        <begin position="270"/>
        <end position="275"/>
    </location>
    <ligand>
        <name>GTP</name>
        <dbReference type="ChEBI" id="CHEBI:37565"/>
    </ligand>
</feature>
<protein>
    <recommendedName>
        <fullName evidence="11">Phosphoenolpyruvate carboxykinase [GTP]</fullName>
        <shortName evidence="11">PEP carboxykinase</shortName>
        <shortName evidence="11">PEPCK</shortName>
        <ecNumber evidence="11">4.1.1.32</ecNumber>
    </recommendedName>
    <alternativeName>
        <fullName evidence="11">GTP-dependent phosphoenolpyruvate carboxykinase</fullName>
        <shortName evidence="11">GTP-PEPCK</shortName>
    </alternativeName>
</protein>
<keyword evidence="7 11" id="KW-0210">Decarboxylase</keyword>
<dbReference type="InterPro" id="IPR008210">
    <property type="entry name" value="PEP_carboxykinase_N"/>
</dbReference>
<proteinExistence type="inferred from homology"/>
<dbReference type="Gene3D" id="3.40.449.10">
    <property type="entry name" value="Phosphoenolpyruvate Carboxykinase, domain 1"/>
    <property type="match status" value="1"/>
</dbReference>
<keyword evidence="4 11" id="KW-0312">Gluconeogenesis</keyword>
<feature type="binding site" evidence="11">
    <location>
        <position position="388"/>
    </location>
    <ligand>
        <name>GTP</name>
        <dbReference type="ChEBI" id="CHEBI:37565"/>
    </ligand>
</feature>